<name>A0A6D0UUT4_ECOLX</name>
<proteinExistence type="predicted"/>
<organism evidence="1 2">
    <name type="scientific">Escherichia coli</name>
    <dbReference type="NCBI Taxonomy" id="562"/>
    <lineage>
        <taxon>Bacteria</taxon>
        <taxon>Pseudomonadati</taxon>
        <taxon>Pseudomonadota</taxon>
        <taxon>Gammaproteobacteria</taxon>
        <taxon>Enterobacterales</taxon>
        <taxon>Enterobacteriaceae</taxon>
        <taxon>Escherichia</taxon>
    </lineage>
</organism>
<keyword evidence="1" id="KW-0067">ATP-binding</keyword>
<comment type="caution">
    <text evidence="1">The sequence shown here is derived from an EMBL/GenBank/DDBJ whole genome shotgun (WGS) entry which is preliminary data.</text>
</comment>
<protein>
    <submittedName>
        <fullName evidence="1">ATP-binding protein</fullName>
    </submittedName>
</protein>
<gene>
    <name evidence="1" type="ORF">GUC01_15275</name>
</gene>
<dbReference type="GO" id="GO:0005524">
    <property type="term" value="F:ATP binding"/>
    <property type="evidence" value="ECO:0007669"/>
    <property type="project" value="UniProtKB-KW"/>
</dbReference>
<dbReference type="RefSeq" id="WP_063117106.1">
    <property type="nucleotide sequence ID" value="NZ_BFYR01000020.1"/>
</dbReference>
<dbReference type="AlphaFoldDB" id="A0A6D0UUT4"/>
<dbReference type="EMBL" id="WXKQ01000010">
    <property type="protein sequence ID" value="NAG20376.1"/>
    <property type="molecule type" value="Genomic_DNA"/>
</dbReference>
<dbReference type="Gene3D" id="3.40.50.300">
    <property type="entry name" value="P-loop containing nucleotide triphosphate hydrolases"/>
    <property type="match status" value="1"/>
</dbReference>
<keyword evidence="1" id="KW-0547">Nucleotide-binding</keyword>
<dbReference type="InterPro" id="IPR027417">
    <property type="entry name" value="P-loop_NTPase"/>
</dbReference>
<reference evidence="1 2" key="1">
    <citation type="journal article" date="2019" name="Nat. Med.">
        <title>A library of human gut bacterial isolates paired with longitudinal multiomics data enables mechanistic microbiome research.</title>
        <authorList>
            <person name="Poyet M."/>
            <person name="Groussin M."/>
            <person name="Gibbons S.M."/>
            <person name="Avila-Pacheco J."/>
            <person name="Jiang X."/>
            <person name="Kearney S.M."/>
            <person name="Perrotta A.R."/>
            <person name="Berdy B."/>
            <person name="Zhao S."/>
            <person name="Lieberman T.D."/>
            <person name="Swanson P.K."/>
            <person name="Smith M."/>
            <person name="Roesemann S."/>
            <person name="Alexander J.E."/>
            <person name="Rich S.A."/>
            <person name="Livny J."/>
            <person name="Vlamakis H."/>
            <person name="Clish C."/>
            <person name="Bullock K."/>
            <person name="Deik A."/>
            <person name="Scott J."/>
            <person name="Pierce K.A."/>
            <person name="Xavier R.J."/>
            <person name="Alm E.J."/>
        </authorList>
    </citation>
    <scope>NUCLEOTIDE SEQUENCE [LARGE SCALE GENOMIC DNA]</scope>
    <source>
        <strain evidence="1 2">BIOML-A112</strain>
    </source>
</reference>
<dbReference type="SUPFAM" id="SSF52540">
    <property type="entry name" value="P-loop containing nucleoside triphosphate hydrolases"/>
    <property type="match status" value="1"/>
</dbReference>
<evidence type="ECO:0000313" key="1">
    <source>
        <dbReference type="EMBL" id="NAG20376.1"/>
    </source>
</evidence>
<evidence type="ECO:0000313" key="2">
    <source>
        <dbReference type="Proteomes" id="UP000475070"/>
    </source>
</evidence>
<dbReference type="Proteomes" id="UP000475070">
    <property type="component" value="Unassembled WGS sequence"/>
</dbReference>
<sequence>MLIDKVKITQKYQRSVRIDTDLGRSDSLDGYICNKSAQNVFENFYTQIINSEQRAFTLTGPYGSGKSSLAVTLLSTLLDNKEIREKAYSRLDTKTLSLFEKAFHVNKGWNVLPITGKRADIVQEINNAISKKKHQATGSELIERLKILSNSPEFDGLILVIDEMGKFLEHSAQEGKDIHFYQDLAEAASRSNGKLIVIGILHQAFRQYSSKLGNEIQNDWAKVQGRFSDIPLISSSDETVELLSKAITISDELINNINADVVRVVAAEVRKRRPSISAQLGESLKKCWPLHPTMAIILGPASRRHFGQNERSVFGFLTSSEPYAFHDFLKSTEADGHKTYTPEEYWDFLRSNLEPAILSSPDGHRWAQAVEAVERAEASADRLKISLMKNIAVLDFFRNTTGLPASNEILQSIYSNNTKISLEDSLNELKKSKVIVYRKHIESWSVFEGSDFDIDEEIKNELSNISSLDYELLSKAAEIRPIVAKKHYYQTGSLRWMDITICSLDEFKRCLKNSLPVTSDKFGGFYIIFPDNGMTNEQLKIEIKKNKENIPYSIIPGVPIQTAKIIENGYELMALYSILDNNHEIVGDSVARREVLARITVIKNIIEESLREALRLSEWLMDNSWVKIDNYSSVATKLADAIFYNTPCLKSELVNRNSLSPNAVKARKDLLYKMLYAESQENLGLTGWPAERGLHETLLVIPKIHRLIGDKFGMAIPSSSNDVAILSPLFKFTDNLFSAENKLISVSDIFSLWEKPPFGVKKGVHPVLFLSYILANKDTMALYKDKYFISKLTDSEVDELLQDSSRFHVKKVIIGDDKNSMLSGISNILIRLGFKSTGKEPLDIARTLVGMVYALPEWSKRTSTLSEDSKKMRDLLLRASDPHKLLFVDLPFTFSSENEDDFLKNIEFPIKELVDSYTNLLENIRTKMLKALDVSESNYNDLKMRAKVVSGISGDFRFDAFSTRLKDLDEHNESIESILSLAANKPPRLWSDNDINVALIEIATWAKKFKKMEVLSSIKNRKPTREAFAFIFDGHDSGTIQAEYDIKSSDINVVENISQKILGELNNSDLNKNILLAVLAKVSLTIVNSKDD</sequence>
<accession>A0A6D0UUT4</accession>